<dbReference type="SUPFAM" id="SSF54197">
    <property type="entry name" value="HIT-like"/>
    <property type="match status" value="1"/>
</dbReference>
<dbReference type="Pfam" id="PF01230">
    <property type="entry name" value="HIT"/>
    <property type="match status" value="1"/>
</dbReference>
<dbReference type="EMBL" id="MLJW01000544">
    <property type="protein sequence ID" value="OIQ85444.1"/>
    <property type="molecule type" value="Genomic_DNA"/>
</dbReference>
<sequence>MSEASSCALCLGDGGLLLWRGAGLRLVRADEALHPAWWRLVCDDHVAEFSDLDTPARTRCVDALTLVEHALREVLRPDKVNLASFGNVVPHLHWHVIARWRDDAHWPQPSWGAPLRGVDEARLAALRARLGEVEALAVERLAARFGAQITRE</sequence>
<comment type="caution">
    <text evidence="2">The sequence shown here is derived from an EMBL/GenBank/DDBJ whole genome shotgun (WGS) entry which is preliminary data.</text>
</comment>
<dbReference type="GO" id="GO:0003824">
    <property type="term" value="F:catalytic activity"/>
    <property type="evidence" value="ECO:0007669"/>
    <property type="project" value="InterPro"/>
</dbReference>
<evidence type="ECO:0000313" key="2">
    <source>
        <dbReference type="EMBL" id="OIQ85444.1"/>
    </source>
</evidence>
<name>A0A1J5R0E5_9ZZZZ</name>
<dbReference type="InterPro" id="IPR011146">
    <property type="entry name" value="HIT-like"/>
</dbReference>
<accession>A0A1J5R0E5</accession>
<gene>
    <name evidence="2" type="ORF">GALL_327280</name>
</gene>
<dbReference type="PROSITE" id="PS51084">
    <property type="entry name" value="HIT_2"/>
    <property type="match status" value="1"/>
</dbReference>
<dbReference type="Gene3D" id="3.30.428.10">
    <property type="entry name" value="HIT-like"/>
    <property type="match status" value="1"/>
</dbReference>
<evidence type="ECO:0000259" key="1">
    <source>
        <dbReference type="PROSITE" id="PS51084"/>
    </source>
</evidence>
<reference evidence="2" key="1">
    <citation type="submission" date="2016-10" db="EMBL/GenBank/DDBJ databases">
        <title>Sequence of Gallionella enrichment culture.</title>
        <authorList>
            <person name="Poehlein A."/>
            <person name="Muehling M."/>
            <person name="Daniel R."/>
        </authorList>
    </citation>
    <scope>NUCLEOTIDE SEQUENCE</scope>
</reference>
<dbReference type="AlphaFoldDB" id="A0A1J5R0E5"/>
<dbReference type="InterPro" id="IPR036265">
    <property type="entry name" value="HIT-like_sf"/>
</dbReference>
<organism evidence="2">
    <name type="scientific">mine drainage metagenome</name>
    <dbReference type="NCBI Taxonomy" id="410659"/>
    <lineage>
        <taxon>unclassified sequences</taxon>
        <taxon>metagenomes</taxon>
        <taxon>ecological metagenomes</taxon>
    </lineage>
</organism>
<proteinExistence type="predicted"/>
<protein>
    <submittedName>
        <fullName evidence="2">HIT domain protein</fullName>
    </submittedName>
</protein>
<feature type="domain" description="HIT" evidence="1">
    <location>
        <begin position="40"/>
        <end position="106"/>
    </location>
</feature>